<protein>
    <recommendedName>
        <fullName evidence="4">Enterochelin esterase</fullName>
    </recommendedName>
</protein>
<dbReference type="Pfam" id="PF00756">
    <property type="entry name" value="Esterase"/>
    <property type="match status" value="1"/>
</dbReference>
<dbReference type="InterPro" id="IPR000801">
    <property type="entry name" value="Esterase-like"/>
</dbReference>
<dbReference type="EMBL" id="BOPV01000001">
    <property type="protein sequence ID" value="GIL38742.1"/>
    <property type="molecule type" value="Genomic_DNA"/>
</dbReference>
<evidence type="ECO:0000313" key="2">
    <source>
        <dbReference type="EMBL" id="GIL38742.1"/>
    </source>
</evidence>
<feature type="chain" id="PRO_5035802430" description="Enterochelin esterase" evidence="1">
    <location>
        <begin position="21"/>
        <end position="536"/>
    </location>
</feature>
<dbReference type="AlphaFoldDB" id="A0A8S8X9J0"/>
<name>A0A8S8X9J0_9PROT</name>
<dbReference type="SUPFAM" id="SSF53474">
    <property type="entry name" value="alpha/beta-Hydrolases"/>
    <property type="match status" value="1"/>
</dbReference>
<feature type="signal peptide" evidence="1">
    <location>
        <begin position="1"/>
        <end position="20"/>
    </location>
</feature>
<dbReference type="RefSeq" id="WP_420241798.1">
    <property type="nucleotide sequence ID" value="NZ_BOPV01000001.1"/>
</dbReference>
<gene>
    <name evidence="2" type="ORF">TMPK1_09790</name>
</gene>
<proteinExistence type="predicted"/>
<dbReference type="InterPro" id="IPR029058">
    <property type="entry name" value="AB_hydrolase_fold"/>
</dbReference>
<sequence length="536" mass="59066">MKKLFAVGVLAVALSSTAMAREAGHSLLQVQLSPSLTEAASGRLLVFAQPLEAAKTAAKDKPITKVDTDLLNVEATNIAAKDIVRIAPGETVEIDLDGITFPGPFSKLAPGSYVLQAVLDVGQPYTYGGRGDGDLVSKVVEIKLPLEDAKPVVLEEKQKPFDLWSLPAPMISDKLRADWADAKSSVERVDFTSNALSKFWGRPMKMRALVVLPPGYAGDAKRSYPTVWYTHGFGGDVEKLQSVAAQRYAAMRDGKAPKMIWVLLDQSSPSGPHEFVDSVNNGPYETAFVTELLPALEAKYRMDAKPNGRFLNGHSSGGWATLWLMVTQPKLFGGTWSTSPDPVDFHDFTGADLTNGENFYRKNDGTLRPLVRMTDKDGNDTVVASLRSFTLYEETLADHGGQMRAFEWVFSPRDSDGRPQQLFNRASGDVNPLVAAHWRANYDIARLVETRWPQLKKDLDGKVHVIVGTKDTFYLDGAVHRLDAVMQSLGAKADFRYLPGKNHFDLYKKGDDGSALLNDFAWEMYVIARPKEKRPS</sequence>
<dbReference type="PANTHER" id="PTHR48098:SF3">
    <property type="entry name" value="IRON(III) ENTEROBACTIN ESTERASE"/>
    <property type="match status" value="1"/>
</dbReference>
<dbReference type="Gene3D" id="3.40.50.1820">
    <property type="entry name" value="alpha/beta hydrolase"/>
    <property type="match status" value="1"/>
</dbReference>
<dbReference type="InterPro" id="IPR050583">
    <property type="entry name" value="Mycobacterial_A85_antigen"/>
</dbReference>
<accession>A0A8S8X9J0</accession>
<organism evidence="2 3">
    <name type="scientific">Roseiterribacter gracilis</name>
    <dbReference type="NCBI Taxonomy" id="2812848"/>
    <lineage>
        <taxon>Bacteria</taxon>
        <taxon>Pseudomonadati</taxon>
        <taxon>Pseudomonadota</taxon>
        <taxon>Alphaproteobacteria</taxon>
        <taxon>Rhodospirillales</taxon>
        <taxon>Roseiterribacteraceae</taxon>
        <taxon>Roseiterribacter</taxon>
    </lineage>
</organism>
<evidence type="ECO:0000313" key="3">
    <source>
        <dbReference type="Proteomes" id="UP000681075"/>
    </source>
</evidence>
<evidence type="ECO:0000256" key="1">
    <source>
        <dbReference type="SAM" id="SignalP"/>
    </source>
</evidence>
<dbReference type="PANTHER" id="PTHR48098">
    <property type="entry name" value="ENTEROCHELIN ESTERASE-RELATED"/>
    <property type="match status" value="1"/>
</dbReference>
<evidence type="ECO:0008006" key="4">
    <source>
        <dbReference type="Google" id="ProtNLM"/>
    </source>
</evidence>
<keyword evidence="3" id="KW-1185">Reference proteome</keyword>
<comment type="caution">
    <text evidence="2">The sequence shown here is derived from an EMBL/GenBank/DDBJ whole genome shotgun (WGS) entry which is preliminary data.</text>
</comment>
<dbReference type="Proteomes" id="UP000681075">
    <property type="component" value="Unassembled WGS sequence"/>
</dbReference>
<keyword evidence="1" id="KW-0732">Signal</keyword>
<reference evidence="2" key="1">
    <citation type="submission" date="2021-02" db="EMBL/GenBank/DDBJ databases">
        <title>Genome sequence of Rhodospirillales sp. strain TMPK1 isolated from soil.</title>
        <authorList>
            <person name="Nakai R."/>
            <person name="Kusada H."/>
            <person name="Tamaki H."/>
        </authorList>
    </citation>
    <scope>NUCLEOTIDE SEQUENCE</scope>
    <source>
        <strain evidence="2">TMPK1</strain>
    </source>
</reference>